<proteinExistence type="predicted"/>
<evidence type="ECO:0000313" key="2">
    <source>
        <dbReference type="Proteomes" id="UP001056778"/>
    </source>
</evidence>
<keyword evidence="2" id="KW-1185">Reference proteome</keyword>
<evidence type="ECO:0000313" key="1">
    <source>
        <dbReference type="EMBL" id="KAI4471113.1"/>
    </source>
</evidence>
<protein>
    <submittedName>
        <fullName evidence="1">Ubiquilin</fullName>
    </submittedName>
</protein>
<reference evidence="1" key="1">
    <citation type="submission" date="2022-04" db="EMBL/GenBank/DDBJ databases">
        <title>Chromosome-scale genome assembly of Holotrichia oblita Faldermann.</title>
        <authorList>
            <person name="Rongchong L."/>
        </authorList>
    </citation>
    <scope>NUCLEOTIDE SEQUENCE</scope>
    <source>
        <strain evidence="1">81SQS9</strain>
    </source>
</reference>
<comment type="caution">
    <text evidence="1">The sequence shown here is derived from an EMBL/GenBank/DDBJ whole genome shotgun (WGS) entry which is preliminary data.</text>
</comment>
<sequence length="413" mass="46363">MDILGDDATVENEILSLIVKSSARKEVLEVSNHLTISNFKEIIASKFDVSDVHLLRLIYAGRILKDADTLKSLNIKTGYTVYVVIKPPAQDNSRVNNDATSSNHNIPSVLSRNLLQHYTDSPDILRLMLNNNPALQEVMQRNPELGHAINNPSVLREAMEIMRNPNMANEFARSADRAMSNIESLPGGFNALQQMYHDIEEPLMSATNETRTENREPLPNPWSSSESTPNELNNDVLLNHPLIQNMLEQLQNQMPELGNVPSLQMLQDVQSLLSNNDQSEQYANLQQRMSSILEPMLAQNTNDPTANTNISPEVINAIILPALLLANIVRNQPPNVSNNNEVNSSSIPQLLSQINSENVTNNTLNFEERYRMQLQQLSEMGFLNREANLQALIISFGDLNRAIEMLLSRNLLN</sequence>
<dbReference type="Proteomes" id="UP001056778">
    <property type="component" value="Chromosome 1"/>
</dbReference>
<name>A0ACB9TVX3_HOLOL</name>
<accession>A0ACB9TVX3</accession>
<dbReference type="EMBL" id="CM043015">
    <property type="protein sequence ID" value="KAI4471113.1"/>
    <property type="molecule type" value="Genomic_DNA"/>
</dbReference>
<organism evidence="1 2">
    <name type="scientific">Holotrichia oblita</name>
    <name type="common">Chafer beetle</name>
    <dbReference type="NCBI Taxonomy" id="644536"/>
    <lineage>
        <taxon>Eukaryota</taxon>
        <taxon>Metazoa</taxon>
        <taxon>Ecdysozoa</taxon>
        <taxon>Arthropoda</taxon>
        <taxon>Hexapoda</taxon>
        <taxon>Insecta</taxon>
        <taxon>Pterygota</taxon>
        <taxon>Neoptera</taxon>
        <taxon>Endopterygota</taxon>
        <taxon>Coleoptera</taxon>
        <taxon>Polyphaga</taxon>
        <taxon>Scarabaeiformia</taxon>
        <taxon>Scarabaeidae</taxon>
        <taxon>Melolonthinae</taxon>
        <taxon>Holotrichia</taxon>
    </lineage>
</organism>
<gene>
    <name evidence="1" type="ORF">MML48_1g21287</name>
</gene>